<evidence type="ECO:0000256" key="4">
    <source>
        <dbReference type="ARBA" id="ARBA00022692"/>
    </source>
</evidence>
<dbReference type="InterPro" id="IPR050171">
    <property type="entry name" value="MFS_Transporters"/>
</dbReference>
<feature type="transmembrane region" description="Helical" evidence="8">
    <location>
        <begin position="238"/>
        <end position="259"/>
    </location>
</feature>
<evidence type="ECO:0000256" key="7">
    <source>
        <dbReference type="SAM" id="MobiDB-lite"/>
    </source>
</evidence>
<dbReference type="CDD" id="cd06174">
    <property type="entry name" value="MFS"/>
    <property type="match status" value="1"/>
</dbReference>
<dbReference type="SUPFAM" id="SSF103473">
    <property type="entry name" value="MFS general substrate transporter"/>
    <property type="match status" value="1"/>
</dbReference>
<evidence type="ECO:0000256" key="3">
    <source>
        <dbReference type="ARBA" id="ARBA00022475"/>
    </source>
</evidence>
<feature type="region of interest" description="Disordered" evidence="7">
    <location>
        <begin position="388"/>
        <end position="467"/>
    </location>
</feature>
<keyword evidence="6 8" id="KW-0472">Membrane</keyword>
<keyword evidence="3" id="KW-1003">Cell membrane</keyword>
<dbReference type="Proteomes" id="UP000175829">
    <property type="component" value="Unassembled WGS sequence"/>
</dbReference>
<evidence type="ECO:0000256" key="8">
    <source>
        <dbReference type="SAM" id="Phobius"/>
    </source>
</evidence>
<feature type="transmembrane region" description="Helical" evidence="8">
    <location>
        <begin position="357"/>
        <end position="378"/>
    </location>
</feature>
<feature type="compositionally biased region" description="Pro residues" evidence="7">
    <location>
        <begin position="442"/>
        <end position="454"/>
    </location>
</feature>
<feature type="transmembrane region" description="Helical" evidence="8">
    <location>
        <begin position="271"/>
        <end position="290"/>
    </location>
</feature>
<dbReference type="InterPro" id="IPR011701">
    <property type="entry name" value="MFS"/>
</dbReference>
<sequence length="467" mass="47409">MRTTGLLVAVLTAGAYLPGPLYPHYQRLFGYDDLVMTLLFATFALVSGPTLLLCGPAADVVGPRPVLRSSVLLAAVGSGCFLLAPGPAWLFAGRVSQALALGAATGAAQALMTRHRHPAARVGGPLLAGLAFAAGTAAGPAVSGVLAQYAPAPLVTPYLLHLVLLAWVWHLMRRNVPEPEPGACEGARRRWRPARPQLPSALRPLFVVAGLAGFLAWAVVGIYLALLPALLARTSRGAGPALAGGVVAAVLVCSVLTQCAGARGSARSARLVGLAALIASLLLLAAGGAASLPATLVSALLAGSGHGLAVSGAARAVDARTPPGQRAGIAAALYLLFYTGSGTPAVAVGLMSTHMPLTAAVTVLSWAGAALGAVALFATCRLPVPVRRDGQATHPATHVPRRVFPGGRPARGTGTSAPARHRGRRSRPSSRSSVGPAAVRPPGRPPVPPGPHRPPAQEHPSGTRRNR</sequence>
<keyword evidence="2" id="KW-0813">Transport</keyword>
<evidence type="ECO:0000313" key="9">
    <source>
        <dbReference type="EMBL" id="OEU98858.1"/>
    </source>
</evidence>
<feature type="transmembrane region" description="Helical" evidence="8">
    <location>
        <begin position="296"/>
        <end position="317"/>
    </location>
</feature>
<comment type="subcellular location">
    <subcellularLocation>
        <location evidence="1">Cell membrane</location>
        <topology evidence="1">Multi-pass membrane protein</topology>
    </subcellularLocation>
</comment>
<feature type="transmembrane region" description="Helical" evidence="8">
    <location>
        <begin position="205"/>
        <end position="226"/>
    </location>
</feature>
<dbReference type="EMBL" id="LJGV01000022">
    <property type="protein sequence ID" value="OEU98858.1"/>
    <property type="molecule type" value="Genomic_DNA"/>
</dbReference>
<dbReference type="RefSeq" id="WP_069991832.1">
    <property type="nucleotide sequence ID" value="NZ_LJGV01000022.1"/>
</dbReference>
<accession>A0A1E7K4L1</accession>
<dbReference type="PANTHER" id="PTHR23517:SF3">
    <property type="entry name" value="INTEGRAL MEMBRANE TRANSPORT PROTEIN"/>
    <property type="match status" value="1"/>
</dbReference>
<dbReference type="GO" id="GO:0005886">
    <property type="term" value="C:plasma membrane"/>
    <property type="evidence" value="ECO:0007669"/>
    <property type="project" value="UniProtKB-SubCell"/>
</dbReference>
<evidence type="ECO:0000256" key="2">
    <source>
        <dbReference type="ARBA" id="ARBA00022448"/>
    </source>
</evidence>
<protein>
    <submittedName>
        <fullName evidence="9">MFS transporter</fullName>
    </submittedName>
</protein>
<proteinExistence type="predicted"/>
<dbReference type="Gene3D" id="1.20.1250.20">
    <property type="entry name" value="MFS general substrate transporter like domains"/>
    <property type="match status" value="1"/>
</dbReference>
<feature type="transmembrane region" description="Helical" evidence="8">
    <location>
        <begin position="124"/>
        <end position="149"/>
    </location>
</feature>
<feature type="compositionally biased region" description="Basic residues" evidence="7">
    <location>
        <begin position="419"/>
        <end position="428"/>
    </location>
</feature>
<feature type="transmembrane region" description="Helical" evidence="8">
    <location>
        <begin position="155"/>
        <end position="172"/>
    </location>
</feature>
<feature type="transmembrane region" description="Helical" evidence="8">
    <location>
        <begin position="329"/>
        <end position="351"/>
    </location>
</feature>
<comment type="caution">
    <text evidence="9">The sequence shown here is derived from an EMBL/GenBank/DDBJ whole genome shotgun (WGS) entry which is preliminary data.</text>
</comment>
<dbReference type="PANTHER" id="PTHR23517">
    <property type="entry name" value="RESISTANCE PROTEIN MDTM, PUTATIVE-RELATED-RELATED"/>
    <property type="match status" value="1"/>
</dbReference>
<feature type="compositionally biased region" description="Low complexity" evidence="7">
    <location>
        <begin position="429"/>
        <end position="441"/>
    </location>
</feature>
<name>A0A1E7K4L1_9ACTN</name>
<dbReference type="Pfam" id="PF07690">
    <property type="entry name" value="MFS_1"/>
    <property type="match status" value="1"/>
</dbReference>
<evidence type="ECO:0000256" key="1">
    <source>
        <dbReference type="ARBA" id="ARBA00004651"/>
    </source>
</evidence>
<evidence type="ECO:0000313" key="10">
    <source>
        <dbReference type="Proteomes" id="UP000175829"/>
    </source>
</evidence>
<organism evidence="9 10">
    <name type="scientific">Streptomyces qinglanensis</name>
    <dbReference type="NCBI Taxonomy" id="943816"/>
    <lineage>
        <taxon>Bacteria</taxon>
        <taxon>Bacillati</taxon>
        <taxon>Actinomycetota</taxon>
        <taxon>Actinomycetes</taxon>
        <taxon>Kitasatosporales</taxon>
        <taxon>Streptomycetaceae</taxon>
        <taxon>Streptomyces</taxon>
    </lineage>
</organism>
<dbReference type="InterPro" id="IPR036259">
    <property type="entry name" value="MFS_trans_sf"/>
</dbReference>
<keyword evidence="5 8" id="KW-1133">Transmembrane helix</keyword>
<keyword evidence="4 8" id="KW-0812">Transmembrane</keyword>
<gene>
    <name evidence="9" type="ORF">AN217_14670</name>
</gene>
<feature type="transmembrane region" description="Helical" evidence="8">
    <location>
        <begin position="34"/>
        <end position="54"/>
    </location>
</feature>
<dbReference type="GO" id="GO:0022857">
    <property type="term" value="F:transmembrane transporter activity"/>
    <property type="evidence" value="ECO:0007669"/>
    <property type="project" value="InterPro"/>
</dbReference>
<feature type="transmembrane region" description="Helical" evidence="8">
    <location>
        <begin position="66"/>
        <end position="85"/>
    </location>
</feature>
<dbReference type="PATRIC" id="fig|943816.4.peg.2377"/>
<dbReference type="AlphaFoldDB" id="A0A1E7K4L1"/>
<reference evidence="9 10" key="1">
    <citation type="journal article" date="2016" name="Front. Microbiol.">
        <title>Comparative Genomics Analysis of Streptomyces Species Reveals Their Adaptation to the Marine Environment and Their Diversity at the Genomic Level.</title>
        <authorList>
            <person name="Tian X."/>
            <person name="Zhang Z."/>
            <person name="Yang T."/>
            <person name="Chen M."/>
            <person name="Li J."/>
            <person name="Chen F."/>
            <person name="Yang J."/>
            <person name="Li W."/>
            <person name="Zhang B."/>
            <person name="Zhang Z."/>
            <person name="Wu J."/>
            <person name="Zhang C."/>
            <person name="Long L."/>
            <person name="Xiao J."/>
        </authorList>
    </citation>
    <scope>NUCLEOTIDE SEQUENCE [LARGE SCALE GENOMIC DNA]</scope>
    <source>
        <strain evidence="9 10">SCSIO M10379</strain>
    </source>
</reference>
<evidence type="ECO:0000256" key="5">
    <source>
        <dbReference type="ARBA" id="ARBA00022989"/>
    </source>
</evidence>
<evidence type="ECO:0000256" key="6">
    <source>
        <dbReference type="ARBA" id="ARBA00023136"/>
    </source>
</evidence>